<dbReference type="Proteomes" id="UP000281406">
    <property type="component" value="Unassembled WGS sequence"/>
</dbReference>
<protein>
    <submittedName>
        <fullName evidence="2">Uncharacterized protein</fullName>
    </submittedName>
</protein>
<dbReference type="AlphaFoldDB" id="A0A3N0Z5M0"/>
<keyword evidence="3" id="KW-1185">Reference proteome</keyword>
<feature type="compositionally biased region" description="Basic residues" evidence="1">
    <location>
        <begin position="32"/>
        <end position="41"/>
    </location>
</feature>
<gene>
    <name evidence="2" type="ORF">DPX16_9467</name>
</gene>
<reference evidence="2 3" key="1">
    <citation type="submission" date="2018-10" db="EMBL/GenBank/DDBJ databases">
        <title>Genome assembly for a Yunnan-Guizhou Plateau 3E fish, Anabarilius grahami (Regan), and its evolutionary and genetic applications.</title>
        <authorList>
            <person name="Jiang W."/>
        </authorList>
    </citation>
    <scope>NUCLEOTIDE SEQUENCE [LARGE SCALE GENOMIC DNA]</scope>
    <source>
        <strain evidence="2">AG-KIZ</strain>
        <tissue evidence="2">Muscle</tissue>
    </source>
</reference>
<evidence type="ECO:0000256" key="1">
    <source>
        <dbReference type="SAM" id="MobiDB-lite"/>
    </source>
</evidence>
<organism evidence="2 3">
    <name type="scientific">Anabarilius grahami</name>
    <name type="common">Kanglang fish</name>
    <name type="synonym">Barilius grahami</name>
    <dbReference type="NCBI Taxonomy" id="495550"/>
    <lineage>
        <taxon>Eukaryota</taxon>
        <taxon>Metazoa</taxon>
        <taxon>Chordata</taxon>
        <taxon>Craniata</taxon>
        <taxon>Vertebrata</taxon>
        <taxon>Euteleostomi</taxon>
        <taxon>Actinopterygii</taxon>
        <taxon>Neopterygii</taxon>
        <taxon>Teleostei</taxon>
        <taxon>Ostariophysi</taxon>
        <taxon>Cypriniformes</taxon>
        <taxon>Xenocyprididae</taxon>
        <taxon>Xenocypridinae</taxon>
        <taxon>Xenocypridinae incertae sedis</taxon>
        <taxon>Anabarilius</taxon>
    </lineage>
</organism>
<feature type="compositionally biased region" description="Basic and acidic residues" evidence="1">
    <location>
        <begin position="42"/>
        <end position="59"/>
    </location>
</feature>
<accession>A0A3N0Z5M0</accession>
<feature type="region of interest" description="Disordered" evidence="1">
    <location>
        <begin position="1"/>
        <end position="60"/>
    </location>
</feature>
<name>A0A3N0Z5M0_ANAGA</name>
<comment type="caution">
    <text evidence="2">The sequence shown here is derived from an EMBL/GenBank/DDBJ whole genome shotgun (WGS) entry which is preliminary data.</text>
</comment>
<evidence type="ECO:0000313" key="3">
    <source>
        <dbReference type="Proteomes" id="UP000281406"/>
    </source>
</evidence>
<evidence type="ECO:0000313" key="2">
    <source>
        <dbReference type="EMBL" id="ROL53767.1"/>
    </source>
</evidence>
<proteinExistence type="predicted"/>
<sequence length="155" mass="16714">MSHALPNHVGKVTHVVGGSTAAPRTVAGLRHISPKRLHPARSKHDAEAPAGSRRLERGSGYELRTGEGVCLAFFSQTSSLDPLPSRDKPEQGPWPAESPGDLCQQGVVTSSYITTAEEGWGREWPPAAFFEERSATALGKEDFMSWKAAARNPLI</sequence>
<feature type="region of interest" description="Disordered" evidence="1">
    <location>
        <begin position="78"/>
        <end position="101"/>
    </location>
</feature>
<dbReference type="EMBL" id="RJVU01007700">
    <property type="protein sequence ID" value="ROL53767.1"/>
    <property type="molecule type" value="Genomic_DNA"/>
</dbReference>